<feature type="repeat" description="WD" evidence="4">
    <location>
        <begin position="1018"/>
        <end position="1043"/>
    </location>
</feature>
<evidence type="ECO:0000259" key="5">
    <source>
        <dbReference type="Pfam" id="PF00931"/>
    </source>
</evidence>
<dbReference type="InterPro" id="IPR015943">
    <property type="entry name" value="WD40/YVTN_repeat-like_dom_sf"/>
</dbReference>
<dbReference type="InterPro" id="IPR011047">
    <property type="entry name" value="Quinoprotein_ADH-like_sf"/>
</dbReference>
<dbReference type="PROSITE" id="PS50082">
    <property type="entry name" value="WD_REPEATS_2"/>
    <property type="match status" value="7"/>
</dbReference>
<dbReference type="InterPro" id="IPR027417">
    <property type="entry name" value="P-loop_NTPase"/>
</dbReference>
<dbReference type="OrthoDB" id="540662at2759"/>
<dbReference type="PROSITE" id="PS50294">
    <property type="entry name" value="WD_REPEATS_REGION"/>
    <property type="match status" value="4"/>
</dbReference>
<keyword evidence="3" id="KW-0677">Repeat</keyword>
<sequence>MPLPERPPAVYVDWDDGASPPVQLYDACMGDGSSASSSVAAEGMGGVGKTLTCLLVAHRVAEGEAGRRRFPGGVHWVQLSQDSDEADVKRWVCAVATTVAGAPVDAVDLRAAEARLRAALAPHACLLVVDDVWRHDWLTVFLRALADSAASSVLFSTRNAAIGGQEGVGRSVFLGAEVGRRAEGVLIAHATVGGAVSLDQSDARVRQGVLLCGGLPLALAVLGALVRKFGWAGALWRVEEDKHELLSKRARDCPVGHQSLWPSLQASQTGLGSTDDTRALWRQRFLALCIVAIKEKVPLSALQLLWGEPVAATKRIAVKLRDAALVTLHDEAGALRLSMHDLVVDYLAHEDTMGHSERSEVHARLVDAYCRRDGVTDEERVANGSGNVTVRPLHKLRSDGFLRGALPRLLVGGGCQDELGVLLCDMAFIAWRVTVAGGDCSLYRKDCRTARLPALYRVATVVEGATGGNAYTSHALQRAAWRIRELFASGGTGETHGLGAQRVAHLGRTAFAFLPGPSIHLYGASRLVMPLERHVWRLGYQHSPVCAVACGRVAYVIVSEKGGLLKVFDAESGVDDGSLVGHTDNVPCLAALPDGRSDGGKLVSGSKDCTVRVWDVENKQAVAVLEGHTATVTCVAVAGSDGGTRIVSGSSDGSVRVWDGDSLSLVWVLAGHDRSVRHLVMVGGDGGGDGGGSARRVVSGSYDGTVRVWDVDTGERGYVFCSDDNVSCVAAVGDTARVVSGGWGGTVRVWDVGKPSAVAELDCGQGEIRGLAVVGAGAGAGSKRLVIATEDGTLATWDMVSGSPWRTLHHYSGSLTCLLPVRGGPLVLASSSGGLVWVWDAIRGAAVTVLKGHAEAVHGLLAVPASSGCSAARAVSCSEDQTARLWELSDLTVPRDAVAESAAPPLGGHELQVTCLVVATRACGDRGTRVVSGSRDGSLRVWDVDGGTPVAALQADGAAVLALTVIRGDDGGRGAGVVSVSDRRVRVWDLSSMSEVDTFSTDFVRSVVTVGGNASGRGTQVVCGAYDKTVRVWDVDQRKEVAVLTGHTASVLCLAVVNDGVDGGRVLVASGSDDGTVRVWDITSGSTVAVLPDLGRVTCLATVSDGVGHCLCGSSRASSFAWDTTTWAPIWTRVHQQSGWRRVFSAPPSKAGAAATAGAADPGGETLFTRRCMAVAVRLNGQCVTIDLADGSEEVLPGPDANAACMPASDIVALGTDGGDVLFGRIH</sequence>
<dbReference type="GO" id="GO:0009536">
    <property type="term" value="C:plastid"/>
    <property type="evidence" value="ECO:0007669"/>
    <property type="project" value="UniProtKB-SubCell"/>
</dbReference>
<dbReference type="GO" id="GO:1990234">
    <property type="term" value="C:transferase complex"/>
    <property type="evidence" value="ECO:0007669"/>
    <property type="project" value="UniProtKB-ARBA"/>
</dbReference>
<dbReference type="InterPro" id="IPR020472">
    <property type="entry name" value="WD40_PAC1"/>
</dbReference>
<dbReference type="SMART" id="SM00320">
    <property type="entry name" value="WD40"/>
    <property type="match status" value="12"/>
</dbReference>
<dbReference type="Gene3D" id="3.40.50.300">
    <property type="entry name" value="P-loop containing nucleotide triphosphate hydrolases"/>
    <property type="match status" value="1"/>
</dbReference>
<dbReference type="GO" id="GO:0005829">
    <property type="term" value="C:cytosol"/>
    <property type="evidence" value="ECO:0007669"/>
    <property type="project" value="UniProtKB-ARBA"/>
</dbReference>
<organism evidence="6 7">
    <name type="scientific">Porphyra umbilicalis</name>
    <name type="common">Purple laver</name>
    <name type="synonym">Red alga</name>
    <dbReference type="NCBI Taxonomy" id="2786"/>
    <lineage>
        <taxon>Eukaryota</taxon>
        <taxon>Rhodophyta</taxon>
        <taxon>Bangiophyceae</taxon>
        <taxon>Bangiales</taxon>
        <taxon>Bangiaceae</taxon>
        <taxon>Porphyra</taxon>
    </lineage>
</organism>
<feature type="repeat" description="WD" evidence="4">
    <location>
        <begin position="625"/>
        <end position="659"/>
    </location>
</feature>
<evidence type="ECO:0000313" key="7">
    <source>
        <dbReference type="Proteomes" id="UP000218209"/>
    </source>
</evidence>
<dbReference type="SUPFAM" id="SSF50978">
    <property type="entry name" value="WD40 repeat-like"/>
    <property type="match status" value="1"/>
</dbReference>
<proteinExistence type="predicted"/>
<feature type="repeat" description="WD" evidence="4">
    <location>
        <begin position="906"/>
        <end position="952"/>
    </location>
</feature>
<feature type="domain" description="NB-ARC" evidence="5">
    <location>
        <begin position="38"/>
        <end position="166"/>
    </location>
</feature>
<dbReference type="Gene3D" id="2.130.10.10">
    <property type="entry name" value="YVTN repeat-like/Quinoprotein amine dehydrogenase"/>
    <property type="match status" value="4"/>
</dbReference>
<evidence type="ECO:0000256" key="3">
    <source>
        <dbReference type="ARBA" id="ARBA00022737"/>
    </source>
</evidence>
<protein>
    <recommendedName>
        <fullName evidence="5">NB-ARC domain-containing protein</fullName>
    </recommendedName>
</protein>
<dbReference type="CDD" id="cd00200">
    <property type="entry name" value="WD40"/>
    <property type="match status" value="2"/>
</dbReference>
<dbReference type="SUPFAM" id="SSF50998">
    <property type="entry name" value="Quinoprotein alcohol dehydrogenase-like"/>
    <property type="match status" value="1"/>
</dbReference>
<dbReference type="Pfam" id="PF00931">
    <property type="entry name" value="NB-ARC"/>
    <property type="match status" value="1"/>
</dbReference>
<keyword evidence="2 4" id="KW-0853">WD repeat</keyword>
<dbReference type="InterPro" id="IPR019775">
    <property type="entry name" value="WD40_repeat_CS"/>
</dbReference>
<evidence type="ECO:0000256" key="1">
    <source>
        <dbReference type="ARBA" id="ARBA00004474"/>
    </source>
</evidence>
<dbReference type="Proteomes" id="UP000218209">
    <property type="component" value="Unassembled WGS sequence"/>
</dbReference>
<dbReference type="GO" id="GO:0043531">
    <property type="term" value="F:ADP binding"/>
    <property type="evidence" value="ECO:0007669"/>
    <property type="project" value="InterPro"/>
</dbReference>
<evidence type="ECO:0000256" key="2">
    <source>
        <dbReference type="ARBA" id="ARBA00022574"/>
    </source>
</evidence>
<dbReference type="PRINTS" id="PR00364">
    <property type="entry name" value="DISEASERSIST"/>
</dbReference>
<dbReference type="EMBL" id="KV919350">
    <property type="protein sequence ID" value="OSX69951.1"/>
    <property type="molecule type" value="Genomic_DNA"/>
</dbReference>
<comment type="subcellular location">
    <subcellularLocation>
        <location evidence="1">Plastid</location>
    </subcellularLocation>
</comment>
<dbReference type="PANTHER" id="PTHR22847">
    <property type="entry name" value="WD40 REPEAT PROTEIN"/>
    <property type="match status" value="1"/>
</dbReference>
<dbReference type="InterPro" id="IPR002182">
    <property type="entry name" value="NB-ARC"/>
</dbReference>
<dbReference type="AlphaFoldDB" id="A0A1X6NMV1"/>
<dbReference type="SUPFAM" id="SSF52540">
    <property type="entry name" value="P-loop containing nucleoside triphosphate hydrolases"/>
    <property type="match status" value="1"/>
</dbReference>
<name>A0A1X6NMV1_PORUM</name>
<dbReference type="InterPro" id="IPR036388">
    <property type="entry name" value="WH-like_DNA-bd_sf"/>
</dbReference>
<accession>A0A1X6NMV1</accession>
<feature type="repeat" description="WD" evidence="4">
    <location>
        <begin position="1044"/>
        <end position="1090"/>
    </location>
</feature>
<keyword evidence="7" id="KW-1185">Reference proteome</keyword>
<dbReference type="InterPro" id="IPR036322">
    <property type="entry name" value="WD40_repeat_dom_sf"/>
</dbReference>
<reference evidence="6 7" key="1">
    <citation type="submission" date="2017-03" db="EMBL/GenBank/DDBJ databases">
        <title>WGS assembly of Porphyra umbilicalis.</title>
        <authorList>
            <person name="Brawley S.H."/>
            <person name="Blouin N.A."/>
            <person name="Ficko-Blean E."/>
            <person name="Wheeler G.L."/>
            <person name="Lohr M."/>
            <person name="Goodson H.V."/>
            <person name="Jenkins J.W."/>
            <person name="Blaby-Haas C.E."/>
            <person name="Helliwell K.E."/>
            <person name="Chan C."/>
            <person name="Marriage T."/>
            <person name="Bhattacharya D."/>
            <person name="Klein A.S."/>
            <person name="Badis Y."/>
            <person name="Brodie J."/>
            <person name="Cao Y."/>
            <person name="Collen J."/>
            <person name="Dittami S.M."/>
            <person name="Gachon C.M."/>
            <person name="Green B.R."/>
            <person name="Karpowicz S."/>
            <person name="Kim J.W."/>
            <person name="Kudahl U."/>
            <person name="Lin S."/>
            <person name="Michel G."/>
            <person name="Mittag M."/>
            <person name="Olson B.J."/>
            <person name="Pangilinan J."/>
            <person name="Peng Y."/>
            <person name="Qiu H."/>
            <person name="Shu S."/>
            <person name="Singer J.T."/>
            <person name="Smith A.G."/>
            <person name="Sprecher B.N."/>
            <person name="Wagner V."/>
            <person name="Wang W."/>
            <person name="Wang Z.-Y."/>
            <person name="Yan J."/>
            <person name="Yarish C."/>
            <person name="Zoeuner-Riek S."/>
            <person name="Zhuang Y."/>
            <person name="Zou Y."/>
            <person name="Lindquist E.A."/>
            <person name="Grimwood J."/>
            <person name="Barry K."/>
            <person name="Rokhsar D.S."/>
            <person name="Schmutz J."/>
            <person name="Stiller J.W."/>
            <person name="Grossman A.R."/>
            <person name="Prochnik S.E."/>
        </authorList>
    </citation>
    <scope>NUCLEOTIDE SEQUENCE [LARGE SCALE GENOMIC DNA]</scope>
    <source>
        <strain evidence="6">4086291</strain>
    </source>
</reference>
<feature type="repeat" description="WD" evidence="4">
    <location>
        <begin position="579"/>
        <end position="624"/>
    </location>
</feature>
<dbReference type="Pfam" id="PF00400">
    <property type="entry name" value="WD40"/>
    <property type="match status" value="8"/>
</dbReference>
<dbReference type="InterPro" id="IPR001680">
    <property type="entry name" value="WD40_rpt"/>
</dbReference>
<evidence type="ECO:0000256" key="4">
    <source>
        <dbReference type="PROSITE-ProRule" id="PRU00221"/>
    </source>
</evidence>
<dbReference type="PANTHER" id="PTHR22847:SF637">
    <property type="entry name" value="WD REPEAT DOMAIN 5B"/>
    <property type="match status" value="1"/>
</dbReference>
<dbReference type="PROSITE" id="PS00678">
    <property type="entry name" value="WD_REPEATS_1"/>
    <property type="match status" value="4"/>
</dbReference>
<feature type="repeat" description="WD" evidence="4">
    <location>
        <begin position="697"/>
        <end position="719"/>
    </location>
</feature>
<feature type="repeat" description="WD" evidence="4">
    <location>
        <begin position="719"/>
        <end position="760"/>
    </location>
</feature>
<dbReference type="PRINTS" id="PR00320">
    <property type="entry name" value="GPROTEINBRPT"/>
</dbReference>
<dbReference type="Gene3D" id="1.10.10.10">
    <property type="entry name" value="Winged helix-like DNA-binding domain superfamily/Winged helix DNA-binding domain"/>
    <property type="match status" value="1"/>
</dbReference>
<evidence type="ECO:0000313" key="6">
    <source>
        <dbReference type="EMBL" id="OSX69951.1"/>
    </source>
</evidence>
<gene>
    <name evidence="6" type="ORF">BU14_0985s0003</name>
</gene>